<sequence>MIQMVVTFLLCVACFGSGCYIGYSDGFRYGYSKCLEHNSKKVKKVFKK</sequence>
<keyword evidence="2" id="KW-1185">Reference proteome</keyword>
<proteinExistence type="predicted"/>
<dbReference type="EMBL" id="MK288022">
    <property type="protein sequence ID" value="AZU99097.1"/>
    <property type="molecule type" value="Genomic_DNA"/>
</dbReference>
<name>A0A3Q9R7S7_9CAUD</name>
<accession>A0A3Q9R7S7</accession>
<dbReference type="Proteomes" id="UP000288674">
    <property type="component" value="Segment"/>
</dbReference>
<evidence type="ECO:0000313" key="1">
    <source>
        <dbReference type="EMBL" id="AZU99097.1"/>
    </source>
</evidence>
<reference evidence="1 2" key="1">
    <citation type="submission" date="2018-12" db="EMBL/GenBank/DDBJ databases">
        <title>Characterization of novel siphovirus infecting Emetic Bacillus cereus.</title>
        <authorList>
            <person name="Hu X."/>
            <person name="Wan X."/>
            <person name="Geng P."/>
            <person name="Yuan Z."/>
        </authorList>
    </citation>
    <scope>NUCLEOTIDE SEQUENCE [LARGE SCALE GENOMIC DNA]</scope>
</reference>
<evidence type="ECO:0000313" key="2">
    <source>
        <dbReference type="Proteomes" id="UP000288674"/>
    </source>
</evidence>
<protein>
    <submittedName>
        <fullName evidence="1">Uncharacterized protein</fullName>
    </submittedName>
</protein>
<organism evidence="1 2">
    <name type="scientific">Bacillus phage pW4</name>
    <dbReference type="NCBI Taxonomy" id="2500560"/>
    <lineage>
        <taxon>Viruses</taxon>
        <taxon>Duplodnaviria</taxon>
        <taxon>Heunggongvirae</taxon>
        <taxon>Uroviricota</taxon>
        <taxon>Caudoviricetes</taxon>
        <taxon>Sejongvirinae</taxon>
        <taxon>Yihwangvirus</taxon>
        <taxon>Yihwangvirus pW4</taxon>
    </lineage>
</organism>
<gene>
    <name evidence="1" type="ORF">pW4_82</name>
</gene>